<accession>A0A1U9QNY4</accession>
<evidence type="ECO:0000313" key="3">
    <source>
        <dbReference type="EMBL" id="AQU65986.1"/>
    </source>
</evidence>
<feature type="region of interest" description="Disordered" evidence="1">
    <location>
        <begin position="45"/>
        <end position="88"/>
    </location>
</feature>
<protein>
    <recommendedName>
        <fullName evidence="2">DUF4236 domain-containing protein</fullName>
    </recommendedName>
</protein>
<gene>
    <name evidence="3" type="ORF">BBN63_06730</name>
</gene>
<dbReference type="OrthoDB" id="4303260at2"/>
<dbReference type="Proteomes" id="UP000189677">
    <property type="component" value="Chromosome"/>
</dbReference>
<evidence type="ECO:0000256" key="1">
    <source>
        <dbReference type="SAM" id="MobiDB-lite"/>
    </source>
</evidence>
<name>A0A1U9QNY4_STRNV</name>
<evidence type="ECO:0000313" key="4">
    <source>
        <dbReference type="Proteomes" id="UP000189677"/>
    </source>
</evidence>
<dbReference type="InterPro" id="IPR025330">
    <property type="entry name" value="DUF4236"/>
</dbReference>
<reference evidence="3 4" key="1">
    <citation type="submission" date="2016-11" db="EMBL/GenBank/DDBJ databases">
        <title>Complete genome sequence of Streptomyces niveus SCSIO 3406.</title>
        <authorList>
            <person name="Zhu Q."/>
            <person name="Cheng W."/>
            <person name="Song Y."/>
            <person name="Li Q."/>
            <person name="Ju J."/>
        </authorList>
    </citation>
    <scope>NUCLEOTIDE SEQUENCE [LARGE SCALE GENOMIC DNA]</scope>
    <source>
        <strain evidence="3 4">SCSIO 3406</strain>
    </source>
</reference>
<feature type="domain" description="DUF4236" evidence="2">
    <location>
        <begin position="26"/>
        <end position="79"/>
    </location>
</feature>
<evidence type="ECO:0000259" key="2">
    <source>
        <dbReference type="Pfam" id="PF14020"/>
    </source>
</evidence>
<organism evidence="3 4">
    <name type="scientific">Streptomyces niveus</name>
    <name type="common">Streptomyces spheroides</name>
    <dbReference type="NCBI Taxonomy" id="193462"/>
    <lineage>
        <taxon>Bacteria</taxon>
        <taxon>Bacillati</taxon>
        <taxon>Actinomycetota</taxon>
        <taxon>Actinomycetes</taxon>
        <taxon>Kitasatosporales</taxon>
        <taxon>Streptomycetaceae</taxon>
        <taxon>Streptomyces</taxon>
    </lineage>
</organism>
<keyword evidence="4" id="KW-1185">Reference proteome</keyword>
<dbReference type="AlphaFoldDB" id="A0A1U9QNY4"/>
<dbReference type="Pfam" id="PF14020">
    <property type="entry name" value="DUF4236"/>
    <property type="match status" value="1"/>
</dbReference>
<proteinExistence type="predicted"/>
<sequence>MGGHGKPVPPKELHPVRLEEAAVPITFRKSIRILPGVRLNINKRSWSITSGGGKGPRHTTSSTGRRTTSMDLPGPFGWRKTTTKRRSR</sequence>
<dbReference type="KEGG" id="snw:BBN63_06730"/>
<dbReference type="EMBL" id="CP018047">
    <property type="protein sequence ID" value="AQU65986.1"/>
    <property type="molecule type" value="Genomic_DNA"/>
</dbReference>
<feature type="compositionally biased region" description="Low complexity" evidence="1">
    <location>
        <begin position="58"/>
        <end position="69"/>
    </location>
</feature>